<feature type="compositionally biased region" description="Acidic residues" evidence="1">
    <location>
        <begin position="326"/>
        <end position="342"/>
    </location>
</feature>
<dbReference type="Proteomes" id="UP000693970">
    <property type="component" value="Unassembled WGS sequence"/>
</dbReference>
<proteinExistence type="predicted"/>
<keyword evidence="3" id="KW-0732">Signal</keyword>
<reference evidence="4" key="1">
    <citation type="journal article" date="2021" name="Sci. Rep.">
        <title>Diploid genomic architecture of Nitzschia inconspicua, an elite biomass production diatom.</title>
        <authorList>
            <person name="Oliver A."/>
            <person name="Podell S."/>
            <person name="Pinowska A."/>
            <person name="Traller J.C."/>
            <person name="Smith S.R."/>
            <person name="McClure R."/>
            <person name="Beliaev A."/>
            <person name="Bohutskyi P."/>
            <person name="Hill E.A."/>
            <person name="Rabines A."/>
            <person name="Zheng H."/>
            <person name="Allen L.Z."/>
            <person name="Kuo A."/>
            <person name="Grigoriev I.V."/>
            <person name="Allen A.E."/>
            <person name="Hazlebeck D."/>
            <person name="Allen E.E."/>
        </authorList>
    </citation>
    <scope>NUCLEOTIDE SEQUENCE</scope>
    <source>
        <strain evidence="4">Hildebrandi</strain>
    </source>
</reference>
<evidence type="ECO:0000313" key="4">
    <source>
        <dbReference type="EMBL" id="KAG7359300.1"/>
    </source>
</evidence>
<dbReference type="PANTHER" id="PTHR23353">
    <property type="entry name" value="RAB-GAP/TBC-RELATED"/>
    <property type="match status" value="1"/>
</dbReference>
<evidence type="ECO:0000256" key="2">
    <source>
        <dbReference type="SAM" id="Phobius"/>
    </source>
</evidence>
<keyword evidence="2" id="KW-0812">Transmembrane</keyword>
<feature type="region of interest" description="Disordered" evidence="1">
    <location>
        <begin position="317"/>
        <end position="355"/>
    </location>
</feature>
<dbReference type="InterPro" id="IPR053019">
    <property type="entry name" value="GATA_zinc_finger"/>
</dbReference>
<dbReference type="PANTHER" id="PTHR23353:SF23">
    <property type="entry name" value="PROTEIN HAIRLESS"/>
    <property type="match status" value="1"/>
</dbReference>
<feature type="compositionally biased region" description="Basic and acidic residues" evidence="1">
    <location>
        <begin position="500"/>
        <end position="510"/>
    </location>
</feature>
<comment type="caution">
    <text evidence="4">The sequence shown here is derived from an EMBL/GenBank/DDBJ whole genome shotgun (WGS) entry which is preliminary data.</text>
</comment>
<feature type="compositionally biased region" description="Acidic residues" evidence="1">
    <location>
        <begin position="87"/>
        <end position="110"/>
    </location>
</feature>
<name>A0A9K3LBD1_9STRA</name>
<feature type="region of interest" description="Disordered" evidence="1">
    <location>
        <begin position="79"/>
        <end position="119"/>
    </location>
</feature>
<feature type="compositionally biased region" description="Low complexity" evidence="1">
    <location>
        <begin position="343"/>
        <end position="355"/>
    </location>
</feature>
<dbReference type="AlphaFoldDB" id="A0A9K3LBD1"/>
<keyword evidence="2" id="KW-0472">Membrane</keyword>
<feature type="region of interest" description="Disordered" evidence="1">
    <location>
        <begin position="465"/>
        <end position="522"/>
    </location>
</feature>
<organism evidence="4 5">
    <name type="scientific">Nitzschia inconspicua</name>
    <dbReference type="NCBI Taxonomy" id="303405"/>
    <lineage>
        <taxon>Eukaryota</taxon>
        <taxon>Sar</taxon>
        <taxon>Stramenopiles</taxon>
        <taxon>Ochrophyta</taxon>
        <taxon>Bacillariophyta</taxon>
        <taxon>Bacillariophyceae</taxon>
        <taxon>Bacillariophycidae</taxon>
        <taxon>Bacillariales</taxon>
        <taxon>Bacillariaceae</taxon>
        <taxon>Nitzschia</taxon>
    </lineage>
</organism>
<reference evidence="4" key="2">
    <citation type="submission" date="2021-04" db="EMBL/GenBank/DDBJ databases">
        <authorList>
            <person name="Podell S."/>
        </authorList>
    </citation>
    <scope>NUCLEOTIDE SEQUENCE</scope>
    <source>
        <strain evidence="4">Hildebrandi</strain>
    </source>
</reference>
<keyword evidence="2" id="KW-1133">Transmembrane helix</keyword>
<accession>A0A9K3LBD1</accession>
<feature type="compositionally biased region" description="Basic and acidic residues" evidence="1">
    <location>
        <begin position="465"/>
        <end position="477"/>
    </location>
</feature>
<feature type="transmembrane region" description="Helical" evidence="2">
    <location>
        <begin position="429"/>
        <end position="450"/>
    </location>
</feature>
<protein>
    <submittedName>
        <fullName evidence="4">Uncharacterized protein</fullName>
    </submittedName>
</protein>
<feature type="signal peptide" evidence="3">
    <location>
        <begin position="1"/>
        <end position="24"/>
    </location>
</feature>
<feature type="region of interest" description="Disordered" evidence="1">
    <location>
        <begin position="29"/>
        <end position="61"/>
    </location>
</feature>
<feature type="compositionally biased region" description="Basic residues" evidence="1">
    <location>
        <begin position="481"/>
        <end position="492"/>
    </location>
</feature>
<evidence type="ECO:0000256" key="3">
    <source>
        <dbReference type="SAM" id="SignalP"/>
    </source>
</evidence>
<evidence type="ECO:0000256" key="1">
    <source>
        <dbReference type="SAM" id="MobiDB-lite"/>
    </source>
</evidence>
<feature type="chain" id="PRO_5039893877" evidence="3">
    <location>
        <begin position="25"/>
        <end position="522"/>
    </location>
</feature>
<keyword evidence="5" id="KW-1185">Reference proteome</keyword>
<dbReference type="EMBL" id="JAGRRH010000014">
    <property type="protein sequence ID" value="KAG7359300.1"/>
    <property type="molecule type" value="Genomic_DNA"/>
</dbReference>
<sequence length="522" mass="58675">MWIRRVGTIFFFLTFVLMVEVATAYNFKTNSGTNRSRRSLEEAVDNNNSNNNNNDVMYKGSIRPTSCRSYTLVLENQQEASNNNDNNENDNNEQQEQDEQAEEDEEEEVDSNNNNNNNNELNVLVVGQESFVYFDYLSEAGDENSDTGDVVSAQSWFAAITGSSSSTACHLLQDPSTVFSKSVVQNVLVPLGWTESIYFGPVCDNDDDDSTLALGVFVDPYCHSYVPGLSYLINHKFDLSSFVGGVVGNDGNDDDGDTLQGFVQQLDTLNDKYNNNNNNQGDKIYIECQYNEFNACGTILEASVDLDTCTVVSEEIEQQQQQVNQDDQDQDEDAGAENDQNDNDNNNNGRNWGDANYGGAFDEDGLYHMSVQDVQDLTDMCYGLLISQSTGQTLAQWQQAHEEELENELQTIYSVPFVQMFWQSHNVKLLSGLGAFLFFLAILCLIGITVRCQRRREWKQANAERKQSLLDHHHKDSGMTTRKKLRFTRAKKATQQSKSSSEEENHHSDSDSTEGDTPSVNV</sequence>
<gene>
    <name evidence="4" type="ORF">IV203_015889</name>
</gene>
<evidence type="ECO:0000313" key="5">
    <source>
        <dbReference type="Proteomes" id="UP000693970"/>
    </source>
</evidence>